<reference evidence="5 6" key="1">
    <citation type="submission" date="2020-10" db="EMBL/GenBank/DDBJ databases">
        <title>The Coptis chinensis genome and diversification of protoberbering-type alkaloids.</title>
        <authorList>
            <person name="Wang B."/>
            <person name="Shu S."/>
            <person name="Song C."/>
            <person name="Liu Y."/>
        </authorList>
    </citation>
    <scope>NUCLEOTIDE SEQUENCE [LARGE SCALE GENOMIC DNA]</scope>
    <source>
        <strain evidence="5">HL-2020</strain>
        <tissue evidence="5">Leaf</tissue>
    </source>
</reference>
<dbReference type="GO" id="GO:0003677">
    <property type="term" value="F:DNA binding"/>
    <property type="evidence" value="ECO:0007669"/>
    <property type="project" value="TreeGrafter"/>
</dbReference>
<proteinExistence type="predicted"/>
<keyword evidence="6" id="KW-1185">Reference proteome</keyword>
<feature type="domain" description="RST" evidence="4">
    <location>
        <begin position="380"/>
        <end position="432"/>
    </location>
</feature>
<dbReference type="Pfam" id="PF12174">
    <property type="entry name" value="RST"/>
    <property type="match status" value="4"/>
</dbReference>
<organism evidence="5 6">
    <name type="scientific">Coptis chinensis</name>
    <dbReference type="NCBI Taxonomy" id="261450"/>
    <lineage>
        <taxon>Eukaryota</taxon>
        <taxon>Viridiplantae</taxon>
        <taxon>Streptophyta</taxon>
        <taxon>Embryophyta</taxon>
        <taxon>Tracheophyta</taxon>
        <taxon>Spermatophyta</taxon>
        <taxon>Magnoliopsida</taxon>
        <taxon>Ranunculales</taxon>
        <taxon>Ranunculaceae</taxon>
        <taxon>Coptidoideae</taxon>
        <taxon>Coptis</taxon>
    </lineage>
</organism>
<dbReference type="PANTHER" id="PTHR15138">
    <property type="entry name" value="TRANSCRIPTION INITIATION FACTOR TFIID SUBUNIT 4"/>
    <property type="match status" value="1"/>
</dbReference>
<feature type="compositionally biased region" description="Basic and acidic residues" evidence="3">
    <location>
        <begin position="1"/>
        <end position="22"/>
    </location>
</feature>
<comment type="subcellular location">
    <subcellularLocation>
        <location evidence="1">Nucleus</location>
    </subcellularLocation>
</comment>
<dbReference type="OrthoDB" id="1738928at2759"/>
<evidence type="ECO:0000259" key="4">
    <source>
        <dbReference type="PROSITE" id="PS51879"/>
    </source>
</evidence>
<feature type="domain" description="RST" evidence="4">
    <location>
        <begin position="160"/>
        <end position="212"/>
    </location>
</feature>
<dbReference type="PANTHER" id="PTHR15138:SF14">
    <property type="entry name" value="TRANSCRIPTION INITIATION FACTOR TFIID SUBUNIT 4"/>
    <property type="match status" value="1"/>
</dbReference>
<evidence type="ECO:0000313" key="5">
    <source>
        <dbReference type="EMBL" id="KAF9621236.1"/>
    </source>
</evidence>
<evidence type="ECO:0000313" key="6">
    <source>
        <dbReference type="Proteomes" id="UP000631114"/>
    </source>
</evidence>
<keyword evidence="2" id="KW-0539">Nucleus</keyword>
<feature type="domain" description="RST" evidence="4">
    <location>
        <begin position="270"/>
        <end position="322"/>
    </location>
</feature>
<feature type="domain" description="RST" evidence="4">
    <location>
        <begin position="50"/>
        <end position="102"/>
    </location>
</feature>
<evidence type="ECO:0000256" key="1">
    <source>
        <dbReference type="ARBA" id="ARBA00004123"/>
    </source>
</evidence>
<dbReference type="GO" id="GO:0005669">
    <property type="term" value="C:transcription factor TFIID complex"/>
    <property type="evidence" value="ECO:0007669"/>
    <property type="project" value="InterPro"/>
</dbReference>
<feature type="region of interest" description="Disordered" evidence="3">
    <location>
        <begin position="438"/>
        <end position="464"/>
    </location>
</feature>
<accession>A0A835MEW2</accession>
<dbReference type="GO" id="GO:0016251">
    <property type="term" value="F:RNA polymerase II general transcription initiation factor activity"/>
    <property type="evidence" value="ECO:0007669"/>
    <property type="project" value="TreeGrafter"/>
</dbReference>
<comment type="caution">
    <text evidence="5">The sequence shown here is derived from an EMBL/GenBank/DDBJ whole genome shotgun (WGS) entry which is preliminary data.</text>
</comment>
<protein>
    <recommendedName>
        <fullName evidence="4">RST domain-containing protein</fullName>
    </recommendedName>
</protein>
<dbReference type="PROSITE" id="PS51879">
    <property type="entry name" value="RST"/>
    <property type="match status" value="4"/>
</dbReference>
<feature type="compositionally biased region" description="Polar residues" evidence="3">
    <location>
        <begin position="28"/>
        <end position="52"/>
    </location>
</feature>
<dbReference type="InterPro" id="IPR045144">
    <property type="entry name" value="TAF4"/>
</dbReference>
<dbReference type="Proteomes" id="UP000631114">
    <property type="component" value="Unassembled WGS sequence"/>
</dbReference>
<name>A0A835MEW2_9MAGN</name>
<dbReference type="GO" id="GO:0006367">
    <property type="term" value="P:transcription initiation at RNA polymerase II promoter"/>
    <property type="evidence" value="ECO:0007669"/>
    <property type="project" value="TreeGrafter"/>
</dbReference>
<dbReference type="AlphaFoldDB" id="A0A835MEW2"/>
<sequence length="464" mass="53219">MQQKDDDQLERQAEQNHVHDGGQDEMQPENQQPYPNMQTMNNPQAQAAKSENGSKQVSYSVLLPLLLPLLEKKQAMLLQANYFKLQKDEISKEGFVRNLRNIEHSNAQADHNSQLSQQTVQVSEQNHVHDGGQDEMQPENQQQYPNMQTMNNPQAQAAKSENGSKQVSYSVLLPLLLPLLEKKQAMLLQENYFKLQKNEIPKEGFVRNLRNIEHSNAQADHNSQLSQQTVQVSEQNHVHDGGQDEMQPENQQQYPNMQTMNNPQAQAAKSENGSKQVSYSVLLPLLLPLLEKKQAMLLQENYFKLQKNEIPKEGFVRHLRNIEHSNAQADHNSPLYQQTVQVSEQNRVHDGGQDEMQPENQQQYPNMHTVNNPQAQAAKSENRSKQVSYGVLIPLLLPLLEKKQAMLLQANYFKLRKNEISKEGFVRHLRNIEHSNAQADHNSQTGSHQSQAESHSPRAWHMYQ</sequence>
<feature type="compositionally biased region" description="Polar residues" evidence="3">
    <location>
        <begin position="438"/>
        <end position="454"/>
    </location>
</feature>
<dbReference type="EMBL" id="JADFTS010000002">
    <property type="protein sequence ID" value="KAF9621236.1"/>
    <property type="molecule type" value="Genomic_DNA"/>
</dbReference>
<gene>
    <name evidence="5" type="ORF">IFM89_016730</name>
</gene>
<dbReference type="InterPro" id="IPR022003">
    <property type="entry name" value="RST"/>
</dbReference>
<feature type="region of interest" description="Disordered" evidence="3">
    <location>
        <begin position="1"/>
        <end position="52"/>
    </location>
</feature>
<evidence type="ECO:0000256" key="2">
    <source>
        <dbReference type="ARBA" id="ARBA00023242"/>
    </source>
</evidence>
<evidence type="ECO:0000256" key="3">
    <source>
        <dbReference type="SAM" id="MobiDB-lite"/>
    </source>
</evidence>